<dbReference type="SMART" id="SM00448">
    <property type="entry name" value="REC"/>
    <property type="match status" value="1"/>
</dbReference>
<gene>
    <name evidence="7" type="ORF">RD2015_2711</name>
</gene>
<keyword evidence="6" id="KW-0804">Transcription</keyword>
<dbReference type="KEGG" id="rdp:RD2015_2711"/>
<dbReference type="Gene3D" id="6.10.250.690">
    <property type="match status" value="1"/>
</dbReference>
<reference evidence="7 8" key="1">
    <citation type="submission" date="2015-12" db="EMBL/GenBank/DDBJ databases">
        <title>Complete genome of Roseateles depolymerans KCTC 42856.</title>
        <authorList>
            <person name="Kim K.M."/>
        </authorList>
    </citation>
    <scope>NUCLEOTIDE SEQUENCE [LARGE SCALE GENOMIC DNA]</scope>
    <source>
        <strain evidence="7 8">KCTC 42856</strain>
    </source>
</reference>
<name>A0A0U3CEM9_9BURK</name>
<evidence type="ECO:0000256" key="2">
    <source>
        <dbReference type="ARBA" id="ARBA00022553"/>
    </source>
</evidence>
<dbReference type="Gene3D" id="1.10.10.10">
    <property type="entry name" value="Winged helix-like DNA-binding domain superfamily/Winged helix DNA-binding domain"/>
    <property type="match status" value="1"/>
</dbReference>
<dbReference type="Proteomes" id="UP000060699">
    <property type="component" value="Chromosome"/>
</dbReference>
<dbReference type="PATRIC" id="fig|76731.3.peg.2775"/>
<dbReference type="RefSeq" id="WP_083526056.1">
    <property type="nucleotide sequence ID" value="NZ_CP013729.1"/>
</dbReference>
<evidence type="ECO:0000256" key="6">
    <source>
        <dbReference type="ARBA" id="ARBA00023163"/>
    </source>
</evidence>
<dbReference type="GO" id="GO:0005829">
    <property type="term" value="C:cytosol"/>
    <property type="evidence" value="ECO:0007669"/>
    <property type="project" value="TreeGrafter"/>
</dbReference>
<dbReference type="InterPro" id="IPR036388">
    <property type="entry name" value="WH-like_DNA-bd_sf"/>
</dbReference>
<keyword evidence="8" id="KW-1185">Reference proteome</keyword>
<dbReference type="PROSITE" id="PS50110">
    <property type="entry name" value="RESPONSE_REGULATORY"/>
    <property type="match status" value="1"/>
</dbReference>
<dbReference type="InterPro" id="IPR016032">
    <property type="entry name" value="Sig_transdc_resp-reg_C-effctor"/>
</dbReference>
<dbReference type="SMART" id="SM00862">
    <property type="entry name" value="Trans_reg_C"/>
    <property type="match status" value="1"/>
</dbReference>
<dbReference type="InterPro" id="IPR011006">
    <property type="entry name" value="CheY-like_superfamily"/>
</dbReference>
<dbReference type="Pfam" id="PF00072">
    <property type="entry name" value="Response_reg"/>
    <property type="match status" value="1"/>
</dbReference>
<proteinExistence type="predicted"/>
<protein>
    <submittedName>
        <fullName evidence="7">Transcriptional regulator</fullName>
    </submittedName>
</protein>
<dbReference type="STRING" id="76731.RD2015_2711"/>
<dbReference type="Gene3D" id="3.40.50.2300">
    <property type="match status" value="1"/>
</dbReference>
<keyword evidence="3" id="KW-0902">Two-component regulatory system</keyword>
<evidence type="ECO:0000313" key="8">
    <source>
        <dbReference type="Proteomes" id="UP000060699"/>
    </source>
</evidence>
<keyword evidence="4" id="KW-0805">Transcription regulation</keyword>
<dbReference type="SUPFAM" id="SSF46894">
    <property type="entry name" value="C-terminal effector domain of the bipartite response regulators"/>
    <property type="match status" value="1"/>
</dbReference>
<dbReference type="InterPro" id="IPR001867">
    <property type="entry name" value="OmpR/PhoB-type_DNA-bd"/>
</dbReference>
<dbReference type="GO" id="GO:0032993">
    <property type="term" value="C:protein-DNA complex"/>
    <property type="evidence" value="ECO:0007669"/>
    <property type="project" value="TreeGrafter"/>
</dbReference>
<dbReference type="CDD" id="cd19935">
    <property type="entry name" value="REC_OmpR_CusR-like"/>
    <property type="match status" value="1"/>
</dbReference>
<dbReference type="NCBIfam" id="TIGR01387">
    <property type="entry name" value="cztR_silR_copR"/>
    <property type="match status" value="1"/>
</dbReference>
<dbReference type="SUPFAM" id="SSF52172">
    <property type="entry name" value="CheY-like"/>
    <property type="match status" value="1"/>
</dbReference>
<dbReference type="EMBL" id="CP013729">
    <property type="protein sequence ID" value="ALV07176.1"/>
    <property type="molecule type" value="Genomic_DNA"/>
</dbReference>
<dbReference type="PROSITE" id="PS51755">
    <property type="entry name" value="OMPR_PHOB"/>
    <property type="match status" value="1"/>
</dbReference>
<dbReference type="Pfam" id="PF00486">
    <property type="entry name" value="Trans_reg_C"/>
    <property type="match status" value="1"/>
</dbReference>
<evidence type="ECO:0000256" key="1">
    <source>
        <dbReference type="ARBA" id="ARBA00022539"/>
    </source>
</evidence>
<dbReference type="GO" id="GO:0006355">
    <property type="term" value="P:regulation of DNA-templated transcription"/>
    <property type="evidence" value="ECO:0007669"/>
    <property type="project" value="InterPro"/>
</dbReference>
<dbReference type="FunFam" id="1.10.10.10:FF:000005">
    <property type="entry name" value="Two-component system response regulator"/>
    <property type="match status" value="1"/>
</dbReference>
<sequence length="229" mass="25746">MKLLLVEDEIKLADYLRHGLTQEGFIVDVANDGMQGLHQACEGQYDLMVLDGMLPGLDGLAVLAALRQHKQTQSLPVLMLTARGDVEDRVKGLQSGADDYLVKPFAFSELVARLHVLMRRSQGQHGGDATVLKLGDLELDLLRRKAQRQGQRLDLTAKEFSLLTLLLRRQGEVLSRTELAEQVWDMNFDSETNVVEVAVRRLRTKLDLPFDTPLVHTVRGMGYVLEMRT</sequence>
<dbReference type="InterPro" id="IPR006291">
    <property type="entry name" value="CusR-like"/>
</dbReference>
<accession>A0A0U3CEM9</accession>
<keyword evidence="1" id="KW-0104">Cadmium</keyword>
<dbReference type="InterPro" id="IPR001789">
    <property type="entry name" value="Sig_transdc_resp-reg_receiver"/>
</dbReference>
<dbReference type="CDD" id="cd00383">
    <property type="entry name" value="trans_reg_C"/>
    <property type="match status" value="1"/>
</dbReference>
<keyword evidence="5" id="KW-0238">DNA-binding</keyword>
<dbReference type="InterPro" id="IPR039420">
    <property type="entry name" value="WalR-like"/>
</dbReference>
<dbReference type="OrthoDB" id="9802426at2"/>
<evidence type="ECO:0000256" key="4">
    <source>
        <dbReference type="ARBA" id="ARBA00023015"/>
    </source>
</evidence>
<dbReference type="PANTHER" id="PTHR48111:SF76">
    <property type="entry name" value="TWO-COMPONENT RESPONSE REGULATOR"/>
    <property type="match status" value="1"/>
</dbReference>
<keyword evidence="2" id="KW-0597">Phosphoprotein</keyword>
<dbReference type="PANTHER" id="PTHR48111">
    <property type="entry name" value="REGULATOR OF RPOS"/>
    <property type="match status" value="1"/>
</dbReference>
<dbReference type="GO" id="GO:0000156">
    <property type="term" value="F:phosphorelay response regulator activity"/>
    <property type="evidence" value="ECO:0007669"/>
    <property type="project" value="TreeGrafter"/>
</dbReference>
<dbReference type="GO" id="GO:0000976">
    <property type="term" value="F:transcription cis-regulatory region binding"/>
    <property type="evidence" value="ECO:0007669"/>
    <property type="project" value="TreeGrafter"/>
</dbReference>
<organism evidence="7 8">
    <name type="scientific">Roseateles depolymerans</name>
    <dbReference type="NCBI Taxonomy" id="76731"/>
    <lineage>
        <taxon>Bacteria</taxon>
        <taxon>Pseudomonadati</taxon>
        <taxon>Pseudomonadota</taxon>
        <taxon>Betaproteobacteria</taxon>
        <taxon>Burkholderiales</taxon>
        <taxon>Sphaerotilaceae</taxon>
        <taxon>Roseateles</taxon>
    </lineage>
</organism>
<evidence type="ECO:0000256" key="5">
    <source>
        <dbReference type="ARBA" id="ARBA00023125"/>
    </source>
</evidence>
<dbReference type="FunFam" id="3.40.50.2300:FF:000001">
    <property type="entry name" value="DNA-binding response regulator PhoB"/>
    <property type="match status" value="1"/>
</dbReference>
<evidence type="ECO:0000313" key="7">
    <source>
        <dbReference type="EMBL" id="ALV07176.1"/>
    </source>
</evidence>
<evidence type="ECO:0000256" key="3">
    <source>
        <dbReference type="ARBA" id="ARBA00023012"/>
    </source>
</evidence>
<dbReference type="AlphaFoldDB" id="A0A0U3CEM9"/>